<dbReference type="InterPro" id="IPR002931">
    <property type="entry name" value="Transglutaminase-like"/>
</dbReference>
<evidence type="ECO:0000259" key="2">
    <source>
        <dbReference type="SMART" id="SM00460"/>
    </source>
</evidence>
<feature type="transmembrane region" description="Helical" evidence="1">
    <location>
        <begin position="96"/>
        <end position="118"/>
    </location>
</feature>
<accession>A0A5C6C4I0</accession>
<sequence length="729" mass="80663">MLLRHQWFLVVLYLALGAFVGNTFQTWAVLFCITLAAAAALLAQRYLQSHSHNPADSLARVEATPRMGVRVAGGACLLAILVMRAGPLVISSQSDPFTGVADGVVHAALAWIAFLWVIRRAEGHPLMLVLGMMIVLLCVSTGDTLSSSASQMIVGLCLCSGYALASQCILGCGPLSDSRFRTRSSSLSEAAGANQNAAVAPETSYRACNRSVVILSAFALVAMIIVTGVIGTVARSVLPQMQAAVQSTLKNSVEASYSMFAEVGTRYVSGSTLGSLCSDKGQNADEIGLRIYAHDTPGYLRGTVFDFYKQSRWCIESTYDGNSIEGMNPNLIRSVFAAGRGLSNLKHGRGNKLDHFEFVSESKDPVQTMEVHNVPFKGTTIFLPLGTRWIEAQSTCVYVSHHQSVSYGVDVTQPYVVAVAAEPAKEELNRYRHELLTQVPEEVRSVAKPLAEHICVDDLDVREKANKIVDFFRLHFDYSLDLTRAREGVDPIVYFLQTRHPAHCEYFASATVVLLRSLGIPARYVTGYVVDEHLRNGGYWVARNRDAHAWAEVYDAESQTWFAVESTPGHRYSALANRPMEDRQCDLAGAPLAARSTFIAAVGSSLAAFMVSIQSSDSVLALLRLLHAPMFLLLSIVVWRRYRQGTRRSSDPLELRSRKMLKRIDRRLQRRALVRSGNETMHQFADRIDAYNDFERKGDSEGMRLLADWYREFAQARYQGELPTEIRKI</sequence>
<dbReference type="RefSeq" id="WP_146596899.1">
    <property type="nucleotide sequence ID" value="NZ_SJPT01000010.1"/>
</dbReference>
<organism evidence="3 4">
    <name type="scientific">Novipirellula galeiformis</name>
    <dbReference type="NCBI Taxonomy" id="2528004"/>
    <lineage>
        <taxon>Bacteria</taxon>
        <taxon>Pseudomonadati</taxon>
        <taxon>Planctomycetota</taxon>
        <taxon>Planctomycetia</taxon>
        <taxon>Pirellulales</taxon>
        <taxon>Pirellulaceae</taxon>
        <taxon>Novipirellula</taxon>
    </lineage>
</organism>
<keyword evidence="3" id="KW-0808">Transferase</keyword>
<evidence type="ECO:0000256" key="1">
    <source>
        <dbReference type="SAM" id="Phobius"/>
    </source>
</evidence>
<feature type="transmembrane region" description="Helical" evidence="1">
    <location>
        <begin position="125"/>
        <end position="146"/>
    </location>
</feature>
<feature type="transmembrane region" description="Helical" evidence="1">
    <location>
        <begin position="68"/>
        <end position="90"/>
    </location>
</feature>
<dbReference type="Proteomes" id="UP000316304">
    <property type="component" value="Unassembled WGS sequence"/>
</dbReference>
<feature type="transmembrane region" description="Helical" evidence="1">
    <location>
        <begin position="619"/>
        <end position="639"/>
    </location>
</feature>
<dbReference type="InterPro" id="IPR052901">
    <property type="entry name" value="Bact_TGase-like"/>
</dbReference>
<dbReference type="InterPro" id="IPR038765">
    <property type="entry name" value="Papain-like_cys_pep_sf"/>
</dbReference>
<keyword evidence="1" id="KW-1133">Transmembrane helix</keyword>
<feature type="domain" description="Transglutaminase-like" evidence="2">
    <location>
        <begin position="496"/>
        <end position="568"/>
    </location>
</feature>
<dbReference type="SUPFAM" id="SSF54001">
    <property type="entry name" value="Cysteine proteinases"/>
    <property type="match status" value="1"/>
</dbReference>
<dbReference type="EC" id="2.3.2.13" evidence="3"/>
<comment type="caution">
    <text evidence="3">The sequence shown here is derived from an EMBL/GenBank/DDBJ whole genome shotgun (WGS) entry which is preliminary data.</text>
</comment>
<gene>
    <name evidence="3" type="primary">tgpA_1</name>
    <name evidence="3" type="ORF">Pla52o_49240</name>
</gene>
<dbReference type="EMBL" id="SJPT01000010">
    <property type="protein sequence ID" value="TWU17709.1"/>
    <property type="molecule type" value="Genomic_DNA"/>
</dbReference>
<dbReference type="SMART" id="SM00460">
    <property type="entry name" value="TGc"/>
    <property type="match status" value="1"/>
</dbReference>
<dbReference type="Gene3D" id="3.10.620.30">
    <property type="match status" value="1"/>
</dbReference>
<feature type="transmembrane region" description="Helical" evidence="1">
    <location>
        <begin position="152"/>
        <end position="175"/>
    </location>
</feature>
<dbReference type="PANTHER" id="PTHR42736:SF1">
    <property type="entry name" value="PROTEIN-GLUTAMINE GAMMA-GLUTAMYLTRANSFERASE"/>
    <property type="match status" value="1"/>
</dbReference>
<keyword evidence="3" id="KW-0012">Acyltransferase</keyword>
<dbReference type="OrthoDB" id="9804872at2"/>
<dbReference type="Pfam" id="PF01841">
    <property type="entry name" value="Transglut_core"/>
    <property type="match status" value="1"/>
</dbReference>
<keyword evidence="1" id="KW-0472">Membrane</keyword>
<reference evidence="3 4" key="1">
    <citation type="submission" date="2019-02" db="EMBL/GenBank/DDBJ databases">
        <title>Deep-cultivation of Planctomycetes and their phenomic and genomic characterization uncovers novel biology.</title>
        <authorList>
            <person name="Wiegand S."/>
            <person name="Jogler M."/>
            <person name="Boedeker C."/>
            <person name="Pinto D."/>
            <person name="Vollmers J."/>
            <person name="Rivas-Marin E."/>
            <person name="Kohn T."/>
            <person name="Peeters S.H."/>
            <person name="Heuer A."/>
            <person name="Rast P."/>
            <person name="Oberbeckmann S."/>
            <person name="Bunk B."/>
            <person name="Jeske O."/>
            <person name="Meyerdierks A."/>
            <person name="Storesund J.E."/>
            <person name="Kallscheuer N."/>
            <person name="Luecker S."/>
            <person name="Lage O.M."/>
            <person name="Pohl T."/>
            <person name="Merkel B.J."/>
            <person name="Hornburger P."/>
            <person name="Mueller R.-W."/>
            <person name="Bruemmer F."/>
            <person name="Labrenz M."/>
            <person name="Spormann A.M."/>
            <person name="Op Den Camp H."/>
            <person name="Overmann J."/>
            <person name="Amann R."/>
            <person name="Jetten M.S.M."/>
            <person name="Mascher T."/>
            <person name="Medema M.H."/>
            <person name="Devos D.P."/>
            <person name="Kaster A.-K."/>
            <person name="Ovreas L."/>
            <person name="Rohde M."/>
            <person name="Galperin M.Y."/>
            <person name="Jogler C."/>
        </authorList>
    </citation>
    <scope>NUCLEOTIDE SEQUENCE [LARGE SCALE GENOMIC DNA]</scope>
    <source>
        <strain evidence="3 4">Pla52o</strain>
    </source>
</reference>
<protein>
    <submittedName>
        <fullName evidence="3">Protein-glutamine gamma-glutamyltransferase</fullName>
        <ecNumber evidence="3">2.3.2.13</ecNumber>
    </submittedName>
</protein>
<keyword evidence="4" id="KW-1185">Reference proteome</keyword>
<proteinExistence type="predicted"/>
<evidence type="ECO:0000313" key="3">
    <source>
        <dbReference type="EMBL" id="TWU17709.1"/>
    </source>
</evidence>
<dbReference type="PANTHER" id="PTHR42736">
    <property type="entry name" value="PROTEIN-GLUTAMINE GAMMA-GLUTAMYLTRANSFERASE"/>
    <property type="match status" value="1"/>
</dbReference>
<dbReference type="GO" id="GO:0003810">
    <property type="term" value="F:protein-glutamine gamma-glutamyltransferase activity"/>
    <property type="evidence" value="ECO:0007669"/>
    <property type="project" value="UniProtKB-EC"/>
</dbReference>
<name>A0A5C6C4I0_9BACT</name>
<feature type="transmembrane region" description="Helical" evidence="1">
    <location>
        <begin position="27"/>
        <end position="47"/>
    </location>
</feature>
<evidence type="ECO:0000313" key="4">
    <source>
        <dbReference type="Proteomes" id="UP000316304"/>
    </source>
</evidence>
<feature type="transmembrane region" description="Helical" evidence="1">
    <location>
        <begin position="212"/>
        <end position="234"/>
    </location>
</feature>
<keyword evidence="1" id="KW-0812">Transmembrane</keyword>
<dbReference type="AlphaFoldDB" id="A0A5C6C4I0"/>